<evidence type="ECO:0000256" key="6">
    <source>
        <dbReference type="ARBA" id="ARBA00022801"/>
    </source>
</evidence>
<dbReference type="PANTHER" id="PTHR22930:SF85">
    <property type="entry name" value="GH03217P-RELATED"/>
    <property type="match status" value="1"/>
</dbReference>
<keyword evidence="9" id="KW-1185">Reference proteome</keyword>
<protein>
    <submittedName>
        <fullName evidence="8">Uncharacterized protein</fullName>
    </submittedName>
</protein>
<name>A0A6S7K9Z9_PARCT</name>
<dbReference type="Proteomes" id="UP001152795">
    <property type="component" value="Unassembled WGS sequence"/>
</dbReference>
<keyword evidence="4" id="KW-0540">Nuclease</keyword>
<proteinExistence type="inferred from homology"/>
<reference evidence="8" key="1">
    <citation type="submission" date="2020-04" db="EMBL/GenBank/DDBJ databases">
        <authorList>
            <person name="Alioto T."/>
            <person name="Alioto T."/>
            <person name="Gomez Garrido J."/>
        </authorList>
    </citation>
    <scope>NUCLEOTIDE SEQUENCE</scope>
    <source>
        <strain evidence="8">A484AB</strain>
    </source>
</reference>
<evidence type="ECO:0000256" key="5">
    <source>
        <dbReference type="ARBA" id="ARBA00022723"/>
    </source>
</evidence>
<evidence type="ECO:0000313" key="9">
    <source>
        <dbReference type="Proteomes" id="UP001152795"/>
    </source>
</evidence>
<dbReference type="GO" id="GO:0005634">
    <property type="term" value="C:nucleus"/>
    <property type="evidence" value="ECO:0007669"/>
    <property type="project" value="UniProtKB-SubCell"/>
</dbReference>
<comment type="cofactor">
    <cofactor evidence="1">
        <name>a divalent metal cation</name>
        <dbReference type="ChEBI" id="CHEBI:60240"/>
    </cofactor>
</comment>
<dbReference type="InterPro" id="IPR027806">
    <property type="entry name" value="HARBI1_dom"/>
</dbReference>
<accession>A0A6S7K9Z9</accession>
<evidence type="ECO:0000256" key="7">
    <source>
        <dbReference type="ARBA" id="ARBA00023242"/>
    </source>
</evidence>
<comment type="similarity">
    <text evidence="3">Belongs to the HARBI1 family.</text>
</comment>
<dbReference type="AlphaFoldDB" id="A0A6S7K9Z9"/>
<dbReference type="GO" id="GO:0016787">
    <property type="term" value="F:hydrolase activity"/>
    <property type="evidence" value="ECO:0007669"/>
    <property type="project" value="UniProtKB-KW"/>
</dbReference>
<comment type="caution">
    <text evidence="8">The sequence shown here is derived from an EMBL/GenBank/DDBJ whole genome shotgun (WGS) entry which is preliminary data.</text>
</comment>
<gene>
    <name evidence="8" type="ORF">PACLA_8A083366</name>
</gene>
<dbReference type="GO" id="GO:0004518">
    <property type="term" value="F:nuclease activity"/>
    <property type="evidence" value="ECO:0007669"/>
    <property type="project" value="UniProtKB-KW"/>
</dbReference>
<keyword evidence="7" id="KW-0539">Nucleus</keyword>
<comment type="subcellular location">
    <subcellularLocation>
        <location evidence="2">Nucleus</location>
    </subcellularLocation>
</comment>
<evidence type="ECO:0000256" key="2">
    <source>
        <dbReference type="ARBA" id="ARBA00004123"/>
    </source>
</evidence>
<dbReference type="OrthoDB" id="2668416at2759"/>
<evidence type="ECO:0000256" key="3">
    <source>
        <dbReference type="ARBA" id="ARBA00006958"/>
    </source>
</evidence>
<dbReference type="PANTHER" id="PTHR22930">
    <property type="match status" value="1"/>
</dbReference>
<organism evidence="8 9">
    <name type="scientific">Paramuricea clavata</name>
    <name type="common">Red gorgonian</name>
    <name type="synonym">Violescent sea-whip</name>
    <dbReference type="NCBI Taxonomy" id="317549"/>
    <lineage>
        <taxon>Eukaryota</taxon>
        <taxon>Metazoa</taxon>
        <taxon>Cnidaria</taxon>
        <taxon>Anthozoa</taxon>
        <taxon>Octocorallia</taxon>
        <taxon>Malacalcyonacea</taxon>
        <taxon>Plexauridae</taxon>
        <taxon>Paramuricea</taxon>
    </lineage>
</organism>
<dbReference type="EMBL" id="CACRXK020026549">
    <property type="protein sequence ID" value="CAB4040271.1"/>
    <property type="molecule type" value="Genomic_DNA"/>
</dbReference>
<sequence>MSGLHQCVGAIDGTHIPIIAPKEHQVDCSNRKHFHSIVLQAVLDHNSRFQDICVGWPGRVHDAHVLANSSLYGKGQNGTLFPRDTETIGGVDVPMYIAGDPAYPLLPWLMKVYRKD</sequence>
<evidence type="ECO:0000313" key="8">
    <source>
        <dbReference type="EMBL" id="CAB4040271.1"/>
    </source>
</evidence>
<evidence type="ECO:0000256" key="1">
    <source>
        <dbReference type="ARBA" id="ARBA00001968"/>
    </source>
</evidence>
<keyword evidence="6" id="KW-0378">Hydrolase</keyword>
<keyword evidence="5" id="KW-0479">Metal-binding</keyword>
<dbReference type="Pfam" id="PF13359">
    <property type="entry name" value="DDE_Tnp_4"/>
    <property type="match status" value="1"/>
</dbReference>
<dbReference type="GO" id="GO:0046872">
    <property type="term" value="F:metal ion binding"/>
    <property type="evidence" value="ECO:0007669"/>
    <property type="project" value="UniProtKB-KW"/>
</dbReference>
<dbReference type="InterPro" id="IPR045249">
    <property type="entry name" value="HARBI1-like"/>
</dbReference>
<evidence type="ECO:0000256" key="4">
    <source>
        <dbReference type="ARBA" id="ARBA00022722"/>
    </source>
</evidence>